<feature type="signal peptide" evidence="2">
    <location>
        <begin position="1"/>
        <end position="19"/>
    </location>
</feature>
<reference evidence="3 4" key="1">
    <citation type="submission" date="2020-05" db="EMBL/GenBank/DDBJ databases">
        <title>Genome sequencing of Spirosoma sp. TS118.</title>
        <authorList>
            <person name="Lee J.-H."/>
            <person name="Jeong S."/>
            <person name="Zhao L."/>
            <person name="Jung J.-H."/>
            <person name="Kim M.-K."/>
            <person name="Lim S."/>
        </authorList>
    </citation>
    <scope>NUCLEOTIDE SEQUENCE [LARGE SCALE GENOMIC DNA]</scope>
    <source>
        <strain evidence="3 4">TS118</strain>
        <plasmid evidence="4">pts</plasmid>
    </source>
</reference>
<name>A0A6M5YER6_9BACT</name>
<gene>
    <name evidence="3" type="ORF">HNV11_23750</name>
</gene>
<evidence type="ECO:0000256" key="1">
    <source>
        <dbReference type="SAM" id="MobiDB-lite"/>
    </source>
</evidence>
<sequence>MKNALVVVLALIALASCEALETRQPNDIDDTSEIVAESRELTDAEIEASSDEQDESDPNARESATATTSQYFQCKTDDGELYTPDFVIYDYWYATEAQARAAYSAWSTTSDTTHGSYVTDKKKGVKVKVTKGTQLVKSMSMRHGWHIVKPGPDDGAPSNVFEIKPGVKGTVELSWSGYDADYKLDQGLLRVSFKYQGGSGNRRIAYWTPAVSNKTWAQYMLGSPNLDTIEDLFLFEAETTEAKSVAIRVPRFKGYVFSYLTNREVEGSKPGGKDADLMTKKGLSITFFKKPKG</sequence>
<keyword evidence="2" id="KW-0732">Signal</keyword>
<dbReference type="AlphaFoldDB" id="A0A6M5YER6"/>
<evidence type="ECO:0008006" key="5">
    <source>
        <dbReference type="Google" id="ProtNLM"/>
    </source>
</evidence>
<dbReference type="RefSeq" id="WP_171742317.1">
    <property type="nucleotide sequence ID" value="NZ_CP053436.1"/>
</dbReference>
<proteinExistence type="predicted"/>
<feature type="region of interest" description="Disordered" evidence="1">
    <location>
        <begin position="39"/>
        <end position="68"/>
    </location>
</feature>
<keyword evidence="4" id="KW-1185">Reference proteome</keyword>
<dbReference type="Proteomes" id="UP000502756">
    <property type="component" value="Plasmid pTS"/>
</dbReference>
<geneLocation type="plasmid" evidence="4">
    <name>pts</name>
</geneLocation>
<organism evidence="3 4">
    <name type="scientific">Spirosoma taeanense</name>
    <dbReference type="NCBI Taxonomy" id="2735870"/>
    <lineage>
        <taxon>Bacteria</taxon>
        <taxon>Pseudomonadati</taxon>
        <taxon>Bacteroidota</taxon>
        <taxon>Cytophagia</taxon>
        <taxon>Cytophagales</taxon>
        <taxon>Cytophagaceae</taxon>
        <taxon>Spirosoma</taxon>
    </lineage>
</organism>
<keyword evidence="3" id="KW-0614">Plasmid</keyword>
<protein>
    <recommendedName>
        <fullName evidence="5">Lipoprotein</fullName>
    </recommendedName>
</protein>
<evidence type="ECO:0000256" key="2">
    <source>
        <dbReference type="SAM" id="SignalP"/>
    </source>
</evidence>
<evidence type="ECO:0000313" key="4">
    <source>
        <dbReference type="Proteomes" id="UP000502756"/>
    </source>
</evidence>
<feature type="chain" id="PRO_5026994806" description="Lipoprotein" evidence="2">
    <location>
        <begin position="20"/>
        <end position="293"/>
    </location>
</feature>
<feature type="compositionally biased region" description="Acidic residues" evidence="1">
    <location>
        <begin position="43"/>
        <end position="57"/>
    </location>
</feature>
<dbReference type="PROSITE" id="PS51257">
    <property type="entry name" value="PROKAR_LIPOPROTEIN"/>
    <property type="match status" value="1"/>
</dbReference>
<evidence type="ECO:0000313" key="3">
    <source>
        <dbReference type="EMBL" id="QJW92489.1"/>
    </source>
</evidence>
<dbReference type="EMBL" id="CP053436">
    <property type="protein sequence ID" value="QJW92489.1"/>
    <property type="molecule type" value="Genomic_DNA"/>
</dbReference>
<dbReference type="KEGG" id="stae:HNV11_23750"/>
<accession>A0A6M5YER6</accession>